<comment type="subcellular location">
    <subcellularLocation>
        <location evidence="2">Cytoplasm</location>
    </subcellularLocation>
</comment>
<dbReference type="Pfam" id="PF00162">
    <property type="entry name" value="PGK"/>
    <property type="match status" value="1"/>
</dbReference>
<comment type="similarity">
    <text evidence="4">Belongs to the phosphoglycerate kinase family.</text>
</comment>
<dbReference type="HAMAP" id="MF_00145">
    <property type="entry name" value="Phosphoglyc_kinase"/>
    <property type="match status" value="1"/>
</dbReference>
<evidence type="ECO:0000256" key="11">
    <source>
        <dbReference type="ARBA" id="ARBA00022840"/>
    </source>
</evidence>
<dbReference type="GO" id="GO:0043531">
    <property type="term" value="F:ADP binding"/>
    <property type="evidence" value="ECO:0007669"/>
    <property type="project" value="TreeGrafter"/>
</dbReference>
<evidence type="ECO:0000256" key="9">
    <source>
        <dbReference type="ARBA" id="ARBA00022741"/>
    </source>
</evidence>
<gene>
    <name evidence="13" type="ORF">METZ01_LOCUS113783</name>
</gene>
<protein>
    <recommendedName>
        <fullName evidence="6">Phosphoglycerate kinase</fullName>
        <ecNumber evidence="5">2.7.2.3</ecNumber>
    </recommendedName>
</protein>
<keyword evidence="11" id="KW-0067">ATP-binding</keyword>
<keyword evidence="10" id="KW-0418">Kinase</keyword>
<dbReference type="InterPro" id="IPR001576">
    <property type="entry name" value="Phosphoglycerate_kinase"/>
</dbReference>
<dbReference type="PROSITE" id="PS00111">
    <property type="entry name" value="PGLYCERATE_KINASE"/>
    <property type="match status" value="1"/>
</dbReference>
<dbReference type="PIRSF" id="PIRSF000724">
    <property type="entry name" value="Pgk"/>
    <property type="match status" value="1"/>
</dbReference>
<reference evidence="13" key="1">
    <citation type="submission" date="2018-05" db="EMBL/GenBank/DDBJ databases">
        <authorList>
            <person name="Lanie J.A."/>
            <person name="Ng W.-L."/>
            <person name="Kazmierczak K.M."/>
            <person name="Andrzejewski T.M."/>
            <person name="Davidsen T.M."/>
            <person name="Wayne K.J."/>
            <person name="Tettelin H."/>
            <person name="Glass J.I."/>
            <person name="Rusch D."/>
            <person name="Podicherti R."/>
            <person name="Tsui H.-C.T."/>
            <person name="Winkler M.E."/>
        </authorList>
    </citation>
    <scope>NUCLEOTIDE SEQUENCE</scope>
</reference>
<evidence type="ECO:0000256" key="7">
    <source>
        <dbReference type="ARBA" id="ARBA00022490"/>
    </source>
</evidence>
<dbReference type="InterPro" id="IPR015911">
    <property type="entry name" value="Phosphoglycerate_kinase_CS"/>
</dbReference>
<dbReference type="InterPro" id="IPR015824">
    <property type="entry name" value="Phosphoglycerate_kinase_N"/>
</dbReference>
<dbReference type="FunFam" id="3.40.50.1260:FF:000006">
    <property type="entry name" value="Phosphoglycerate kinase"/>
    <property type="match status" value="1"/>
</dbReference>
<dbReference type="GO" id="GO:0005524">
    <property type="term" value="F:ATP binding"/>
    <property type="evidence" value="ECO:0007669"/>
    <property type="project" value="UniProtKB-KW"/>
</dbReference>
<dbReference type="PRINTS" id="PR00477">
    <property type="entry name" value="PHGLYCKINASE"/>
</dbReference>
<evidence type="ECO:0000256" key="6">
    <source>
        <dbReference type="ARBA" id="ARBA00016471"/>
    </source>
</evidence>
<evidence type="ECO:0000313" key="13">
    <source>
        <dbReference type="EMBL" id="SVA60929.1"/>
    </source>
</evidence>
<dbReference type="GO" id="GO:0005829">
    <property type="term" value="C:cytosol"/>
    <property type="evidence" value="ECO:0007669"/>
    <property type="project" value="TreeGrafter"/>
</dbReference>
<sequence length="410" mass="45493">MVYVRILTIDDLEFDNKTVFLRVDMNCPIDSQTLEISGTKRIEEIIDTLNSLKNAKIVIASHQGRVGNKDYTSMAKHAKILEKLLNRKIKYTDDIIGSTAQNEIKNLESGDILLLDNLRLCAEENYEFTGSTAAKTIMVQRLAKLFDICVLDSFPSAHRSHPSIVGFSHILPACAGRIVEREVMKLDEILSVAKAPHTIVLGGSKIDDRLEAIRLLIKNGRADHVLLTGLIGNVFLRAQGRIKSSLGIKREEEMVSNAHSLIGEYPDIFSTPVDVAIEKNGKRVELDVRDLNKDDQVYDLGPKTIEYYNKIISGAGTVFISGPPGFFEKENFDYGTKTLLECVTNSMATTIVSGGHLTSALKKYGLEKKITHISTAGGALVRYLTGIKLPMIKSLEESAEKYRSTKKNHN</sequence>
<dbReference type="GO" id="GO:0006096">
    <property type="term" value="P:glycolytic process"/>
    <property type="evidence" value="ECO:0007669"/>
    <property type="project" value="UniProtKB-KW"/>
</dbReference>
<dbReference type="InterPro" id="IPR036043">
    <property type="entry name" value="Phosphoglycerate_kinase_sf"/>
</dbReference>
<dbReference type="FunFam" id="3.40.50.1260:FF:000012">
    <property type="entry name" value="Phosphoglycerate kinase"/>
    <property type="match status" value="1"/>
</dbReference>
<comment type="catalytic activity">
    <reaction evidence="1">
        <text>(2R)-3-phosphoglycerate + ATP = (2R)-3-phospho-glyceroyl phosphate + ADP</text>
        <dbReference type="Rhea" id="RHEA:14801"/>
        <dbReference type="ChEBI" id="CHEBI:30616"/>
        <dbReference type="ChEBI" id="CHEBI:57604"/>
        <dbReference type="ChEBI" id="CHEBI:58272"/>
        <dbReference type="ChEBI" id="CHEBI:456216"/>
        <dbReference type="EC" id="2.7.2.3"/>
    </reaction>
</comment>
<dbReference type="PANTHER" id="PTHR11406">
    <property type="entry name" value="PHOSPHOGLYCERATE KINASE"/>
    <property type="match status" value="1"/>
</dbReference>
<accession>A0A381X850</accession>
<evidence type="ECO:0000256" key="5">
    <source>
        <dbReference type="ARBA" id="ARBA00013061"/>
    </source>
</evidence>
<dbReference type="Gene3D" id="3.40.50.1260">
    <property type="entry name" value="Phosphoglycerate kinase, N-terminal domain"/>
    <property type="match status" value="2"/>
</dbReference>
<dbReference type="EMBL" id="UINC01014251">
    <property type="protein sequence ID" value="SVA60929.1"/>
    <property type="molecule type" value="Genomic_DNA"/>
</dbReference>
<organism evidence="13">
    <name type="scientific">marine metagenome</name>
    <dbReference type="NCBI Taxonomy" id="408172"/>
    <lineage>
        <taxon>unclassified sequences</taxon>
        <taxon>metagenomes</taxon>
        <taxon>ecological metagenomes</taxon>
    </lineage>
</organism>
<keyword evidence="7" id="KW-0963">Cytoplasm</keyword>
<evidence type="ECO:0000256" key="12">
    <source>
        <dbReference type="ARBA" id="ARBA00023152"/>
    </source>
</evidence>
<evidence type="ECO:0000256" key="4">
    <source>
        <dbReference type="ARBA" id="ARBA00008982"/>
    </source>
</evidence>
<keyword evidence="12" id="KW-0324">Glycolysis</keyword>
<evidence type="ECO:0000256" key="2">
    <source>
        <dbReference type="ARBA" id="ARBA00004496"/>
    </source>
</evidence>
<evidence type="ECO:0000256" key="8">
    <source>
        <dbReference type="ARBA" id="ARBA00022679"/>
    </source>
</evidence>
<dbReference type="PANTHER" id="PTHR11406:SF23">
    <property type="entry name" value="PHOSPHOGLYCERATE KINASE 1, CHLOROPLASTIC-RELATED"/>
    <property type="match status" value="1"/>
</dbReference>
<name>A0A381X850_9ZZZZ</name>
<dbReference type="GO" id="GO:0006094">
    <property type="term" value="P:gluconeogenesis"/>
    <property type="evidence" value="ECO:0007669"/>
    <property type="project" value="TreeGrafter"/>
</dbReference>
<evidence type="ECO:0000256" key="3">
    <source>
        <dbReference type="ARBA" id="ARBA00004838"/>
    </source>
</evidence>
<dbReference type="AlphaFoldDB" id="A0A381X850"/>
<keyword evidence="8" id="KW-0808">Transferase</keyword>
<proteinExistence type="inferred from homology"/>
<dbReference type="GO" id="GO:0004618">
    <property type="term" value="F:phosphoglycerate kinase activity"/>
    <property type="evidence" value="ECO:0007669"/>
    <property type="project" value="UniProtKB-EC"/>
</dbReference>
<dbReference type="SUPFAM" id="SSF53748">
    <property type="entry name" value="Phosphoglycerate kinase"/>
    <property type="match status" value="1"/>
</dbReference>
<comment type="pathway">
    <text evidence="3">Carbohydrate degradation; glycolysis; pyruvate from D-glyceraldehyde 3-phosphate: step 2/5.</text>
</comment>
<keyword evidence="9" id="KW-0547">Nucleotide-binding</keyword>
<evidence type="ECO:0000256" key="10">
    <source>
        <dbReference type="ARBA" id="ARBA00022777"/>
    </source>
</evidence>
<dbReference type="EC" id="2.7.2.3" evidence="5"/>
<evidence type="ECO:0000256" key="1">
    <source>
        <dbReference type="ARBA" id="ARBA00000642"/>
    </source>
</evidence>